<keyword evidence="3" id="KW-1185">Reference proteome</keyword>
<dbReference type="InterPro" id="IPR029063">
    <property type="entry name" value="SAM-dependent_MTases_sf"/>
</dbReference>
<gene>
    <name evidence="2" type="ORF">SAMN05444955_10911</name>
</gene>
<dbReference type="Gene3D" id="3.40.50.150">
    <property type="entry name" value="Vaccinia Virus protein VP39"/>
    <property type="match status" value="1"/>
</dbReference>
<evidence type="ECO:0000259" key="1">
    <source>
        <dbReference type="Pfam" id="PF03848"/>
    </source>
</evidence>
<dbReference type="Pfam" id="PF03848">
    <property type="entry name" value="TehB"/>
    <property type="match status" value="1"/>
</dbReference>
<organism evidence="2 3">
    <name type="scientific">Lihuaxuella thermophila</name>
    <dbReference type="NCBI Taxonomy" id="1173111"/>
    <lineage>
        <taxon>Bacteria</taxon>
        <taxon>Bacillati</taxon>
        <taxon>Bacillota</taxon>
        <taxon>Bacilli</taxon>
        <taxon>Bacillales</taxon>
        <taxon>Thermoactinomycetaceae</taxon>
        <taxon>Lihuaxuella</taxon>
    </lineage>
</organism>
<dbReference type="Proteomes" id="UP000199695">
    <property type="component" value="Unassembled WGS sequence"/>
</dbReference>
<protein>
    <submittedName>
        <fullName evidence="2">Tellurite resistance protein TehB</fullName>
    </submittedName>
</protein>
<dbReference type="InterPro" id="IPR015985">
    <property type="entry name" value="TehB-like_dom"/>
</dbReference>
<dbReference type="CDD" id="cd02440">
    <property type="entry name" value="AdoMet_MTases"/>
    <property type="match status" value="1"/>
</dbReference>
<name>A0A1H8FQL1_9BACL</name>
<dbReference type="EMBL" id="FOCQ01000009">
    <property type="protein sequence ID" value="SEN33880.1"/>
    <property type="molecule type" value="Genomic_DNA"/>
</dbReference>
<evidence type="ECO:0000313" key="2">
    <source>
        <dbReference type="EMBL" id="SEN33880.1"/>
    </source>
</evidence>
<dbReference type="STRING" id="1173111.SAMN05444955_10911"/>
<dbReference type="OrthoDB" id="9804312at2"/>
<accession>A0A1H8FQL1</accession>
<feature type="domain" description="Tellurite resistance methyltransferase TehB-like" evidence="1">
    <location>
        <begin position="50"/>
        <end position="149"/>
    </location>
</feature>
<proteinExistence type="predicted"/>
<sequence>MRIIMPQSSVKSFYEKAMKNRISTQENLLAPVTMDFLKVLSNFPNGIGLRAIDLGYGYGNYSIEMAQKGFQVTAVDYVKRDYFEKRLGDTVLSGKITIIERDLNIFTPEERYDVVVSKDVLHFLRKSKVEELINVLVRQTNKRGWHYLVIFTDIRRKSGDGNEILIENEAQLTIEDLLNLINFNYHNWKVDIKVEPYQEKDRSGKEDYFKANKVTLIANNQ</sequence>
<evidence type="ECO:0000313" key="3">
    <source>
        <dbReference type="Proteomes" id="UP000199695"/>
    </source>
</evidence>
<dbReference type="SUPFAM" id="SSF53335">
    <property type="entry name" value="S-adenosyl-L-methionine-dependent methyltransferases"/>
    <property type="match status" value="1"/>
</dbReference>
<dbReference type="AlphaFoldDB" id="A0A1H8FQL1"/>
<dbReference type="RefSeq" id="WP_089969082.1">
    <property type="nucleotide sequence ID" value="NZ_FOCQ01000009.1"/>
</dbReference>
<reference evidence="2 3" key="1">
    <citation type="submission" date="2016-10" db="EMBL/GenBank/DDBJ databases">
        <authorList>
            <person name="de Groot N.N."/>
        </authorList>
    </citation>
    <scope>NUCLEOTIDE SEQUENCE [LARGE SCALE GENOMIC DNA]</scope>
    <source>
        <strain evidence="2 3">DSM 46701</strain>
    </source>
</reference>